<dbReference type="PROSITE" id="PS51118">
    <property type="entry name" value="HTH_HXLR"/>
    <property type="match status" value="1"/>
</dbReference>
<dbReference type="InterPro" id="IPR011991">
    <property type="entry name" value="ArsR-like_HTH"/>
</dbReference>
<keyword evidence="2" id="KW-0238">DNA-binding</keyword>
<evidence type="ECO:0000256" key="3">
    <source>
        <dbReference type="ARBA" id="ARBA00023163"/>
    </source>
</evidence>
<dbReference type="STRING" id="1280952.HJA_16051"/>
<keyword evidence="1" id="KW-0805">Transcription regulation</keyword>
<evidence type="ECO:0000313" key="5">
    <source>
        <dbReference type="EMBL" id="KCZ83952.1"/>
    </source>
</evidence>
<evidence type="ECO:0000256" key="2">
    <source>
        <dbReference type="ARBA" id="ARBA00023125"/>
    </source>
</evidence>
<dbReference type="InterPro" id="IPR036388">
    <property type="entry name" value="WH-like_DNA-bd_sf"/>
</dbReference>
<name>A0A059F6Q4_9PROT</name>
<comment type="caution">
    <text evidence="5">The sequence shown here is derived from an EMBL/GenBank/DDBJ whole genome shotgun (WGS) entry which is preliminary data.</text>
</comment>
<sequence>MPENDKKAQRPIMALLDILGQRWVLRIIWELRDAPLNFRALRARCDQISPTVLNQRLTLLRDNGLVDLGDDGYVPTPLCEELGEILLQLTDWSRHWQQQQTQAD</sequence>
<dbReference type="PANTHER" id="PTHR33204:SF37">
    <property type="entry name" value="HTH-TYPE TRANSCRIPTIONAL REGULATOR YODB"/>
    <property type="match status" value="1"/>
</dbReference>
<dbReference type="GO" id="GO:0003677">
    <property type="term" value="F:DNA binding"/>
    <property type="evidence" value="ECO:0007669"/>
    <property type="project" value="UniProtKB-KW"/>
</dbReference>
<reference evidence="5 6" key="1">
    <citation type="journal article" date="2014" name="Antonie Van Leeuwenhoek">
        <title>Hyphomonas beringensis sp. nov. and Hyphomonas chukchiensis sp. nov., isolated from surface seawater of the Bering Sea and Chukchi Sea.</title>
        <authorList>
            <person name="Li C."/>
            <person name="Lai Q."/>
            <person name="Li G."/>
            <person name="Dong C."/>
            <person name="Wang J."/>
            <person name="Liao Y."/>
            <person name="Shao Z."/>
        </authorList>
    </citation>
    <scope>NUCLEOTIDE SEQUENCE [LARGE SCALE GENOMIC DNA]</scope>
    <source>
        <strain evidence="5 6">VP2</strain>
    </source>
</reference>
<keyword evidence="3" id="KW-0804">Transcription</keyword>
<dbReference type="InterPro" id="IPR036390">
    <property type="entry name" value="WH_DNA-bd_sf"/>
</dbReference>
<proteinExistence type="predicted"/>
<feature type="domain" description="HTH hxlR-type" evidence="4">
    <location>
        <begin position="10"/>
        <end position="101"/>
    </location>
</feature>
<gene>
    <name evidence="5" type="ORF">HJA_16051</name>
</gene>
<dbReference type="CDD" id="cd00090">
    <property type="entry name" value="HTH_ARSR"/>
    <property type="match status" value="1"/>
</dbReference>
<dbReference type="RefSeq" id="WP_035584199.1">
    <property type="nucleotide sequence ID" value="NZ_ARYJ01000015.1"/>
</dbReference>
<dbReference type="EMBL" id="ARYJ01000015">
    <property type="protein sequence ID" value="KCZ83952.1"/>
    <property type="molecule type" value="Genomic_DNA"/>
</dbReference>
<dbReference type="GO" id="GO:0006355">
    <property type="term" value="P:regulation of DNA-templated transcription"/>
    <property type="evidence" value="ECO:0007669"/>
    <property type="project" value="UniProtKB-ARBA"/>
</dbReference>
<dbReference type="AlphaFoldDB" id="A0A059F6Q4"/>
<dbReference type="Gene3D" id="1.10.10.10">
    <property type="entry name" value="Winged helix-like DNA-binding domain superfamily/Winged helix DNA-binding domain"/>
    <property type="match status" value="1"/>
</dbReference>
<dbReference type="Pfam" id="PF01638">
    <property type="entry name" value="HxlR"/>
    <property type="match status" value="1"/>
</dbReference>
<dbReference type="SUPFAM" id="SSF46785">
    <property type="entry name" value="Winged helix' DNA-binding domain"/>
    <property type="match status" value="1"/>
</dbReference>
<evidence type="ECO:0000259" key="4">
    <source>
        <dbReference type="PROSITE" id="PS51118"/>
    </source>
</evidence>
<dbReference type="OrthoDB" id="8904061at2"/>
<evidence type="ECO:0000256" key="1">
    <source>
        <dbReference type="ARBA" id="ARBA00023015"/>
    </source>
</evidence>
<protein>
    <submittedName>
        <fullName evidence="5">Transcriptional regulator</fullName>
    </submittedName>
</protein>
<evidence type="ECO:0000313" key="6">
    <source>
        <dbReference type="Proteomes" id="UP000024816"/>
    </source>
</evidence>
<dbReference type="eggNOG" id="COG1733">
    <property type="taxonomic scope" value="Bacteria"/>
</dbReference>
<dbReference type="Proteomes" id="UP000024816">
    <property type="component" value="Unassembled WGS sequence"/>
</dbReference>
<dbReference type="PANTHER" id="PTHR33204">
    <property type="entry name" value="TRANSCRIPTIONAL REGULATOR, MARR FAMILY"/>
    <property type="match status" value="1"/>
</dbReference>
<keyword evidence="6" id="KW-1185">Reference proteome</keyword>
<dbReference type="PATRIC" id="fig|1280952.3.peg.3213"/>
<dbReference type="InterPro" id="IPR002577">
    <property type="entry name" value="HTH_HxlR"/>
</dbReference>
<accession>A0A059F6Q4</accession>
<organism evidence="5 6">
    <name type="scientific">Hyphomonas jannaschiana VP2</name>
    <dbReference type="NCBI Taxonomy" id="1280952"/>
    <lineage>
        <taxon>Bacteria</taxon>
        <taxon>Pseudomonadati</taxon>
        <taxon>Pseudomonadota</taxon>
        <taxon>Alphaproteobacteria</taxon>
        <taxon>Hyphomonadales</taxon>
        <taxon>Hyphomonadaceae</taxon>
        <taxon>Hyphomonas</taxon>
    </lineage>
</organism>